<reference evidence="3" key="1">
    <citation type="submission" date="2020-05" db="EMBL/GenBank/DDBJ databases">
        <title>Phylogenomic resolution of chytrid fungi.</title>
        <authorList>
            <person name="Stajich J.E."/>
            <person name="Amses K."/>
            <person name="Simmons R."/>
            <person name="Seto K."/>
            <person name="Myers J."/>
            <person name="Bonds A."/>
            <person name="Quandt C.A."/>
            <person name="Barry K."/>
            <person name="Liu P."/>
            <person name="Grigoriev I."/>
            <person name="Longcore J.E."/>
            <person name="James T.Y."/>
        </authorList>
    </citation>
    <scope>NUCLEOTIDE SEQUENCE</scope>
    <source>
        <strain evidence="3">JEL0379</strain>
    </source>
</reference>
<evidence type="ECO:0000256" key="1">
    <source>
        <dbReference type="SAM" id="MobiDB-lite"/>
    </source>
</evidence>
<feature type="region of interest" description="Disordered" evidence="1">
    <location>
        <begin position="33"/>
        <end position="525"/>
    </location>
</feature>
<feature type="region of interest" description="Disordered" evidence="1">
    <location>
        <begin position="540"/>
        <end position="630"/>
    </location>
</feature>
<feature type="compositionally biased region" description="Basic and acidic residues" evidence="1">
    <location>
        <begin position="794"/>
        <end position="807"/>
    </location>
</feature>
<keyword evidence="2" id="KW-0812">Transmembrane</keyword>
<name>A0AAD5XU65_9FUNG</name>
<gene>
    <name evidence="3" type="ORF">HDU87_005021</name>
</gene>
<feature type="compositionally biased region" description="Low complexity" evidence="1">
    <location>
        <begin position="611"/>
        <end position="629"/>
    </location>
</feature>
<keyword evidence="4" id="KW-1185">Reference proteome</keyword>
<dbReference type="EMBL" id="JADGJQ010000004">
    <property type="protein sequence ID" value="KAJ3184175.1"/>
    <property type="molecule type" value="Genomic_DNA"/>
</dbReference>
<feature type="region of interest" description="Disordered" evidence="1">
    <location>
        <begin position="844"/>
        <end position="890"/>
    </location>
</feature>
<feature type="compositionally biased region" description="Low complexity" evidence="1">
    <location>
        <begin position="844"/>
        <end position="853"/>
    </location>
</feature>
<evidence type="ECO:0000256" key="2">
    <source>
        <dbReference type="SAM" id="Phobius"/>
    </source>
</evidence>
<protein>
    <submittedName>
        <fullName evidence="3">Uncharacterized protein</fullName>
    </submittedName>
</protein>
<feature type="compositionally biased region" description="Low complexity" evidence="1">
    <location>
        <begin position="299"/>
        <end position="319"/>
    </location>
</feature>
<feature type="compositionally biased region" description="Low complexity" evidence="1">
    <location>
        <begin position="142"/>
        <end position="153"/>
    </location>
</feature>
<evidence type="ECO:0000313" key="4">
    <source>
        <dbReference type="Proteomes" id="UP001212152"/>
    </source>
</evidence>
<feature type="compositionally biased region" description="Polar residues" evidence="1">
    <location>
        <begin position="550"/>
        <end position="560"/>
    </location>
</feature>
<accession>A0AAD5XU65</accession>
<feature type="compositionally biased region" description="Basic and acidic residues" evidence="1">
    <location>
        <begin position="93"/>
        <end position="126"/>
    </location>
</feature>
<feature type="compositionally biased region" description="Polar residues" evidence="1">
    <location>
        <begin position="576"/>
        <end position="604"/>
    </location>
</feature>
<feature type="transmembrane region" description="Helical" evidence="2">
    <location>
        <begin position="642"/>
        <end position="664"/>
    </location>
</feature>
<evidence type="ECO:0000313" key="3">
    <source>
        <dbReference type="EMBL" id="KAJ3184175.1"/>
    </source>
</evidence>
<dbReference type="Proteomes" id="UP001212152">
    <property type="component" value="Unassembled WGS sequence"/>
</dbReference>
<feature type="compositionally biased region" description="Pro residues" evidence="1">
    <location>
        <begin position="498"/>
        <end position="508"/>
    </location>
</feature>
<feature type="compositionally biased region" description="Pro residues" evidence="1">
    <location>
        <begin position="178"/>
        <end position="190"/>
    </location>
</feature>
<dbReference type="AlphaFoldDB" id="A0AAD5XU65"/>
<comment type="caution">
    <text evidence="3">The sequence shown here is derived from an EMBL/GenBank/DDBJ whole genome shotgun (WGS) entry which is preliminary data.</text>
</comment>
<keyword evidence="2" id="KW-0472">Membrane</keyword>
<feature type="compositionally biased region" description="Polar residues" evidence="1">
    <location>
        <begin position="245"/>
        <end position="261"/>
    </location>
</feature>
<keyword evidence="2" id="KW-1133">Transmembrane helix</keyword>
<sequence length="1042" mass="108980">MSPTSRLVGGATALDVVATTPTPGQKVITWWDAAAPPPISPPKNAVKPVPPGGRPLSSSRVMSPRAPTLRSAARYVVLRQRQESMQDLASLSHEAHDRDHDDDDHDRHHDDDHDRDHDHDHERGRYADGGAGTGTSTVHQQSFGSDPDNSSSNPPFPTDRQVNQEPDAAAIPTERQNPHPPSEPTPPSGPDPSQRGEANPAPPEFTAPAIRTATEEHRPMQLTADLPHRSSPHESTPAVDPTPTYPSLTQVDVPPTTSRVQATWPPQDAASAAAPILSEPSQRTSEATVTSSDAALSNTLITATYSSALSTTPSATTNSRSEGPYDSLFGVRAGHSRSTGTNYNEPEPTLNPIDRVSDSFFKITPTGAPTRPTETGRIESTSSRSVRVLHEIEDVLKSLSLPGLGDPNDPPGDDNPSQSGDPSQQGPLQSDTSDGPPTVAHDTAGFLPMSRPTPTNVWADETQHNSRTIEEISPVSVVPDFSDGSPRSKPTNELSPPGIIPPSPPGQPPTVTIGPSIPPPVVPNIDSPQSGLPLIIPPDPVTEAAVPTSGAPQIASQPGTPITGHQKVVSGDLDDTSITSGGDNGAVQNPDNSGTGNGQDNTGRLPSIVTAPQPGSPAAPGAAGNIGDATTKQAGGSNALPASAMGGLIGAALVFLVAAGVVAVRVRRRHRSRHIHAQGKRAYAPFDDDDLQPMAVAKTSGTQITATAEDVQAYCPSVYPYAQPTRPETVDAFSPDYSRFHHHEILRGYYASDLSVNTAPLVPLPSSALTMPALMVIPPTPRDTSDAQSDDSPFSDHHASSDMHETISTDGSPYSDRRASTKTASTTDSAMPLRVYSSLLRSGHSSSSMASAGGAAGGAGASGASTAENLLKPPSSPHRRLAHRLSTTSTSSMYSTLSTALRALHWRRSDKAQQRTQRRRRKLLISSASFSSMSSATTNGTTSSLSGRSFATTTVTSCDDYASSCDNTTAWGGSEAGTDSSCTEFHTVLTGAGAGGIIADDDGNASDLDVWLDEGDDDGGAIDEILIVPAQRPLPFHPIRGS</sequence>
<feature type="compositionally biased region" description="Basic and acidic residues" evidence="1">
    <location>
        <begin position="461"/>
        <end position="470"/>
    </location>
</feature>
<feature type="region of interest" description="Disordered" evidence="1">
    <location>
        <begin position="776"/>
        <end position="828"/>
    </location>
</feature>
<feature type="compositionally biased region" description="Low complexity" evidence="1">
    <location>
        <begin position="414"/>
        <end position="430"/>
    </location>
</feature>
<proteinExistence type="predicted"/>
<organism evidence="3 4">
    <name type="scientific">Geranomyces variabilis</name>
    <dbReference type="NCBI Taxonomy" id="109894"/>
    <lineage>
        <taxon>Eukaryota</taxon>
        <taxon>Fungi</taxon>
        <taxon>Fungi incertae sedis</taxon>
        <taxon>Chytridiomycota</taxon>
        <taxon>Chytridiomycota incertae sedis</taxon>
        <taxon>Chytridiomycetes</taxon>
        <taxon>Spizellomycetales</taxon>
        <taxon>Powellomycetaceae</taxon>
        <taxon>Geranomyces</taxon>
    </lineage>
</organism>
<feature type="compositionally biased region" description="Polar residues" evidence="1">
    <location>
        <begin position="279"/>
        <end position="298"/>
    </location>
</feature>